<dbReference type="GO" id="GO:0036218">
    <property type="term" value="F:dTTP diphosphatase activity"/>
    <property type="evidence" value="ECO:0007669"/>
    <property type="project" value="RHEA"/>
</dbReference>
<dbReference type="GO" id="GO:0009117">
    <property type="term" value="P:nucleotide metabolic process"/>
    <property type="evidence" value="ECO:0007669"/>
    <property type="project" value="UniProtKB-KW"/>
</dbReference>
<evidence type="ECO:0000313" key="8">
    <source>
        <dbReference type="Proteomes" id="UP000295711"/>
    </source>
</evidence>
<comment type="similarity">
    <text evidence="6">Belongs to the Maf family. YhdE subfamily.</text>
</comment>
<comment type="catalytic activity">
    <reaction evidence="6">
        <text>dTTP + H2O = dTMP + diphosphate + H(+)</text>
        <dbReference type="Rhea" id="RHEA:28534"/>
        <dbReference type="ChEBI" id="CHEBI:15377"/>
        <dbReference type="ChEBI" id="CHEBI:15378"/>
        <dbReference type="ChEBI" id="CHEBI:33019"/>
        <dbReference type="ChEBI" id="CHEBI:37568"/>
        <dbReference type="ChEBI" id="CHEBI:63528"/>
        <dbReference type="EC" id="3.6.1.9"/>
    </reaction>
</comment>
<feature type="active site" description="Proton acceptor" evidence="6">
    <location>
        <position position="69"/>
    </location>
</feature>
<comment type="catalytic activity">
    <reaction evidence="6">
        <text>UTP + H2O = UMP + diphosphate + H(+)</text>
        <dbReference type="Rhea" id="RHEA:29395"/>
        <dbReference type="ChEBI" id="CHEBI:15377"/>
        <dbReference type="ChEBI" id="CHEBI:15378"/>
        <dbReference type="ChEBI" id="CHEBI:33019"/>
        <dbReference type="ChEBI" id="CHEBI:46398"/>
        <dbReference type="ChEBI" id="CHEBI:57865"/>
        <dbReference type="EC" id="3.6.1.9"/>
    </reaction>
</comment>
<protein>
    <recommendedName>
        <fullName evidence="6">dTTP/UTP pyrophosphatase</fullName>
        <shortName evidence="6">dTTPase/UTPase</shortName>
        <ecNumber evidence="6">3.6.1.9</ecNumber>
    </recommendedName>
    <alternativeName>
        <fullName evidence="6">Nucleoside triphosphate pyrophosphatase</fullName>
    </alternativeName>
    <alternativeName>
        <fullName evidence="6">Nucleotide pyrophosphatase</fullName>
        <shortName evidence="6">Nucleotide PPase</shortName>
    </alternativeName>
</protein>
<evidence type="ECO:0000256" key="3">
    <source>
        <dbReference type="ARBA" id="ARBA00022490"/>
    </source>
</evidence>
<comment type="caution">
    <text evidence="6">Lacks conserved residue(s) required for the propagation of feature annotation.</text>
</comment>
<accession>A0A4R2LLA3</accession>
<dbReference type="EC" id="3.6.1.9" evidence="6"/>
<dbReference type="Gene3D" id="3.90.950.10">
    <property type="match status" value="1"/>
</dbReference>
<dbReference type="InterPro" id="IPR003697">
    <property type="entry name" value="Maf-like"/>
</dbReference>
<feature type="site" description="Important for substrate specificity" evidence="6">
    <location>
        <position position="12"/>
    </location>
</feature>
<feature type="site" description="Important for substrate specificity" evidence="6">
    <location>
        <position position="152"/>
    </location>
</feature>
<organism evidence="7 8">
    <name type="scientific">Frisingicoccus caecimuris</name>
    <dbReference type="NCBI Taxonomy" id="1796636"/>
    <lineage>
        <taxon>Bacteria</taxon>
        <taxon>Bacillati</taxon>
        <taxon>Bacillota</taxon>
        <taxon>Clostridia</taxon>
        <taxon>Lachnospirales</taxon>
        <taxon>Lachnospiraceae</taxon>
        <taxon>Frisingicoccus</taxon>
    </lineage>
</organism>
<keyword evidence="5 6" id="KW-0546">Nucleotide metabolism</keyword>
<dbReference type="EMBL" id="SLXA01000009">
    <property type="protein sequence ID" value="TCO84173.1"/>
    <property type="molecule type" value="Genomic_DNA"/>
</dbReference>
<proteinExistence type="inferred from homology"/>
<evidence type="ECO:0000256" key="1">
    <source>
        <dbReference type="ARBA" id="ARBA00001968"/>
    </source>
</evidence>
<reference evidence="7 8" key="1">
    <citation type="submission" date="2019-03" db="EMBL/GenBank/DDBJ databases">
        <title>Genomic Encyclopedia of Type Strains, Phase IV (KMG-IV): sequencing the most valuable type-strain genomes for metagenomic binning, comparative biology and taxonomic classification.</title>
        <authorList>
            <person name="Goeker M."/>
        </authorList>
    </citation>
    <scope>NUCLEOTIDE SEQUENCE [LARGE SCALE GENOMIC DNA]</scope>
    <source>
        <strain evidence="7 8">DSM 28559</strain>
    </source>
</reference>
<evidence type="ECO:0000256" key="4">
    <source>
        <dbReference type="ARBA" id="ARBA00022801"/>
    </source>
</evidence>
<evidence type="ECO:0000256" key="2">
    <source>
        <dbReference type="ARBA" id="ARBA00004496"/>
    </source>
</evidence>
<evidence type="ECO:0000313" key="7">
    <source>
        <dbReference type="EMBL" id="TCO84173.1"/>
    </source>
</evidence>
<dbReference type="PANTHER" id="PTHR43213">
    <property type="entry name" value="BIFUNCTIONAL DTTP/UTP PYROPHOSPHATASE/METHYLTRANSFERASE PROTEIN-RELATED"/>
    <property type="match status" value="1"/>
</dbReference>
<gene>
    <name evidence="7" type="ORF">EV212_10966</name>
</gene>
<keyword evidence="8" id="KW-1185">Reference proteome</keyword>
<dbReference type="GO" id="GO:0036221">
    <property type="term" value="F:UTP diphosphatase activity"/>
    <property type="evidence" value="ECO:0007669"/>
    <property type="project" value="RHEA"/>
</dbReference>
<dbReference type="SUPFAM" id="SSF52972">
    <property type="entry name" value="ITPase-like"/>
    <property type="match status" value="1"/>
</dbReference>
<evidence type="ECO:0000256" key="5">
    <source>
        <dbReference type="ARBA" id="ARBA00023080"/>
    </source>
</evidence>
<dbReference type="Proteomes" id="UP000295711">
    <property type="component" value="Unassembled WGS sequence"/>
</dbReference>
<dbReference type="AlphaFoldDB" id="A0A4R2LLA3"/>
<comment type="function">
    <text evidence="6">Nucleoside triphosphate pyrophosphatase that hydrolyzes dTTP and UTP. May have a dual role in cell division arrest and in preventing the incorporation of modified nucleotides into cellular nucleic acids.</text>
</comment>
<dbReference type="HAMAP" id="MF_00528">
    <property type="entry name" value="Maf"/>
    <property type="match status" value="1"/>
</dbReference>
<comment type="cofactor">
    <cofactor evidence="1 6">
        <name>a divalent metal cation</name>
        <dbReference type="ChEBI" id="CHEBI:60240"/>
    </cofactor>
</comment>
<dbReference type="Pfam" id="PF02545">
    <property type="entry name" value="Maf"/>
    <property type="match status" value="1"/>
</dbReference>
<dbReference type="NCBIfam" id="TIGR00172">
    <property type="entry name" value="maf"/>
    <property type="match status" value="1"/>
</dbReference>
<sequence>MSKIILASASPRRRELLMQIGLKFEIIPSQKEEKMQGNSPAQIVMGLAMDKAEDIFRRAESDALVIGADTIVALDNVILGKPKDEADALKMLRFLQGKTHQVYTGVCMVMADKTQVFYEKTDVTMYPADEEQLTEYIRTGEPMDKAGSYAIQGRGSVFIREIHGDYNNVVGLPVAQIWQRLMRDEMTRKIVIENKE</sequence>
<comment type="subcellular location">
    <subcellularLocation>
        <location evidence="2 6">Cytoplasm</location>
    </subcellularLocation>
</comment>
<dbReference type="InterPro" id="IPR029001">
    <property type="entry name" value="ITPase-like_fam"/>
</dbReference>
<dbReference type="OrthoDB" id="9807767at2"/>
<keyword evidence="3 6" id="KW-0963">Cytoplasm</keyword>
<dbReference type="PIRSF" id="PIRSF006305">
    <property type="entry name" value="Maf"/>
    <property type="match status" value="1"/>
</dbReference>
<dbReference type="RefSeq" id="WP_132092374.1">
    <property type="nucleotide sequence ID" value="NZ_JANKAQ010000010.1"/>
</dbReference>
<name>A0A4R2LLA3_9FIRM</name>
<keyword evidence="4 6" id="KW-0378">Hydrolase</keyword>
<dbReference type="GO" id="GO:0005737">
    <property type="term" value="C:cytoplasm"/>
    <property type="evidence" value="ECO:0007669"/>
    <property type="project" value="UniProtKB-SubCell"/>
</dbReference>
<feature type="site" description="Important for substrate specificity" evidence="6">
    <location>
        <position position="70"/>
    </location>
</feature>
<comment type="caution">
    <text evidence="7">The sequence shown here is derived from an EMBL/GenBank/DDBJ whole genome shotgun (WGS) entry which is preliminary data.</text>
</comment>
<dbReference type="CDD" id="cd00555">
    <property type="entry name" value="Maf"/>
    <property type="match status" value="1"/>
</dbReference>
<dbReference type="FunFam" id="3.90.950.10:FF:000005">
    <property type="entry name" value="7-methyl-GTP pyrophosphatase"/>
    <property type="match status" value="1"/>
</dbReference>
<evidence type="ECO:0000256" key="6">
    <source>
        <dbReference type="HAMAP-Rule" id="MF_00528"/>
    </source>
</evidence>
<dbReference type="PANTHER" id="PTHR43213:SF5">
    <property type="entry name" value="BIFUNCTIONAL DTTP_UTP PYROPHOSPHATASE_METHYLTRANSFERASE PROTEIN-RELATED"/>
    <property type="match status" value="1"/>
</dbReference>